<keyword evidence="4" id="KW-0378">Hydrolase</keyword>
<protein>
    <recommendedName>
        <fullName evidence="8">3'-5' exonuclease</fullName>
    </recommendedName>
    <alternativeName>
        <fullName evidence="9">Werner Syndrome-like exonuclease</fullName>
    </alternativeName>
</protein>
<reference evidence="11 12" key="1">
    <citation type="submission" date="2019-02" db="EMBL/GenBank/DDBJ databases">
        <title>Genome sequencing of the rare red list fungi Phlebia centrifuga.</title>
        <authorList>
            <person name="Buettner E."/>
            <person name="Kellner H."/>
        </authorList>
    </citation>
    <scope>NUCLEOTIDE SEQUENCE [LARGE SCALE GENOMIC DNA]</scope>
    <source>
        <strain evidence="11 12">DSM 108282</strain>
    </source>
</reference>
<keyword evidence="12" id="KW-1185">Reference proteome</keyword>
<keyword evidence="3" id="KW-0479">Metal-binding</keyword>
<dbReference type="InterPro" id="IPR012337">
    <property type="entry name" value="RNaseH-like_sf"/>
</dbReference>
<dbReference type="AlphaFoldDB" id="A0A4S4KU24"/>
<keyword evidence="5" id="KW-0269">Exonuclease</keyword>
<comment type="caution">
    <text evidence="11">The sequence shown here is derived from an EMBL/GenBank/DDBJ whole genome shotgun (WGS) entry which is preliminary data.</text>
</comment>
<dbReference type="PANTHER" id="PTHR13620">
    <property type="entry name" value="3-5 EXONUCLEASE"/>
    <property type="match status" value="1"/>
</dbReference>
<dbReference type="SUPFAM" id="SSF53098">
    <property type="entry name" value="Ribonuclease H-like"/>
    <property type="match status" value="1"/>
</dbReference>
<evidence type="ECO:0000256" key="7">
    <source>
        <dbReference type="ARBA" id="ARBA00023242"/>
    </source>
</evidence>
<evidence type="ECO:0000256" key="3">
    <source>
        <dbReference type="ARBA" id="ARBA00022723"/>
    </source>
</evidence>
<gene>
    <name evidence="11" type="ORF">EW026_g786</name>
</gene>
<evidence type="ECO:0000313" key="11">
    <source>
        <dbReference type="EMBL" id="THH02007.1"/>
    </source>
</evidence>
<dbReference type="GO" id="GO:0006139">
    <property type="term" value="P:nucleobase-containing compound metabolic process"/>
    <property type="evidence" value="ECO:0007669"/>
    <property type="project" value="InterPro"/>
</dbReference>
<keyword evidence="7" id="KW-0539">Nucleus</keyword>
<dbReference type="Proteomes" id="UP000309038">
    <property type="component" value="Unassembled WGS sequence"/>
</dbReference>
<evidence type="ECO:0000256" key="6">
    <source>
        <dbReference type="ARBA" id="ARBA00022842"/>
    </source>
</evidence>
<dbReference type="InterPro" id="IPR051132">
    <property type="entry name" value="3-5_Exonuclease_domain"/>
</dbReference>
<keyword evidence="2" id="KW-0540">Nuclease</keyword>
<keyword evidence="6" id="KW-0460">Magnesium</keyword>
<dbReference type="Pfam" id="PF01612">
    <property type="entry name" value="DNA_pol_A_exo1"/>
    <property type="match status" value="1"/>
</dbReference>
<dbReference type="Gene3D" id="3.30.420.10">
    <property type="entry name" value="Ribonuclease H-like superfamily/Ribonuclease H"/>
    <property type="match status" value="1"/>
</dbReference>
<dbReference type="InterPro" id="IPR002562">
    <property type="entry name" value="3'-5'_exonuclease_dom"/>
</dbReference>
<evidence type="ECO:0000256" key="4">
    <source>
        <dbReference type="ARBA" id="ARBA00022801"/>
    </source>
</evidence>
<comment type="subcellular location">
    <subcellularLocation>
        <location evidence="1">Nucleus</location>
    </subcellularLocation>
</comment>
<evidence type="ECO:0000256" key="5">
    <source>
        <dbReference type="ARBA" id="ARBA00022839"/>
    </source>
</evidence>
<dbReference type="InterPro" id="IPR036397">
    <property type="entry name" value="RNaseH_sf"/>
</dbReference>
<evidence type="ECO:0000256" key="9">
    <source>
        <dbReference type="ARBA" id="ARBA00042761"/>
    </source>
</evidence>
<dbReference type="EMBL" id="SGPJ01000012">
    <property type="protein sequence ID" value="THH02007.1"/>
    <property type="molecule type" value="Genomic_DNA"/>
</dbReference>
<dbReference type="GO" id="GO:0046872">
    <property type="term" value="F:metal ion binding"/>
    <property type="evidence" value="ECO:0007669"/>
    <property type="project" value="UniProtKB-KW"/>
</dbReference>
<dbReference type="CDD" id="cd06141">
    <property type="entry name" value="WRN_exo"/>
    <property type="match status" value="1"/>
</dbReference>
<dbReference type="GO" id="GO:0008408">
    <property type="term" value="F:3'-5' exonuclease activity"/>
    <property type="evidence" value="ECO:0007669"/>
    <property type="project" value="InterPro"/>
</dbReference>
<evidence type="ECO:0000259" key="10">
    <source>
        <dbReference type="Pfam" id="PF01612"/>
    </source>
</evidence>
<dbReference type="GO" id="GO:0005634">
    <property type="term" value="C:nucleus"/>
    <property type="evidence" value="ECO:0007669"/>
    <property type="project" value="UniProtKB-SubCell"/>
</dbReference>
<dbReference type="PANTHER" id="PTHR13620:SF109">
    <property type="entry name" value="3'-5' EXONUCLEASE"/>
    <property type="match status" value="1"/>
</dbReference>
<sequence length="277" mass="31119">MKKVPEAVKKIIESENVVKCGVNIRNDGMKLYRDFGILPRNLVELGAFAHRADKTFKNTYSRTIVSLVRMTEKYLNQTVDKPAVRTGNWEVQPLSEEQIHYAANDAYSSLMIYKKLWELATDQLPQEESTQILKHYIDLRSEHSEGKLDRATSSASTARPTTASAVIKATASSDTGVVSPTSTAVLYSGAATPQQIKAYTLWHRDGMSLDDMCVALNAEKPVLRTTAITYVVKALEADDTLPFDIENLKAFALQDGRSWIRHRAWILQQKSRVRISE</sequence>
<evidence type="ECO:0000256" key="2">
    <source>
        <dbReference type="ARBA" id="ARBA00022722"/>
    </source>
</evidence>
<name>A0A4S4KU24_9APHY</name>
<dbReference type="GO" id="GO:0003676">
    <property type="term" value="F:nucleic acid binding"/>
    <property type="evidence" value="ECO:0007669"/>
    <property type="project" value="InterPro"/>
</dbReference>
<evidence type="ECO:0000313" key="12">
    <source>
        <dbReference type="Proteomes" id="UP000309038"/>
    </source>
</evidence>
<evidence type="ECO:0000256" key="1">
    <source>
        <dbReference type="ARBA" id="ARBA00004123"/>
    </source>
</evidence>
<accession>A0A4S4KU24</accession>
<proteinExistence type="predicted"/>
<feature type="domain" description="3'-5' exonuclease" evidence="10">
    <location>
        <begin position="6"/>
        <end position="118"/>
    </location>
</feature>
<organism evidence="11 12">
    <name type="scientific">Hermanssonia centrifuga</name>
    <dbReference type="NCBI Taxonomy" id="98765"/>
    <lineage>
        <taxon>Eukaryota</taxon>
        <taxon>Fungi</taxon>
        <taxon>Dikarya</taxon>
        <taxon>Basidiomycota</taxon>
        <taxon>Agaricomycotina</taxon>
        <taxon>Agaricomycetes</taxon>
        <taxon>Polyporales</taxon>
        <taxon>Meruliaceae</taxon>
        <taxon>Hermanssonia</taxon>
    </lineage>
</organism>
<evidence type="ECO:0000256" key="8">
    <source>
        <dbReference type="ARBA" id="ARBA00040531"/>
    </source>
</evidence>